<sequence>MSTRTPAAPVLAGLDIGSTHCKALLCDGSGHVLARAGRRTPRGADGHTHPVPDLPAAALEALRACVAAAHTVPDAVGVTGMAEAGVPLDRTHSPLGPVLAWSDPAPGAEAARLADVWGRGELHARTGVLPQAKVPLAKWCALVREKPDLPVRMRRWAGAADLVAHALTGRVGTAATFAQRTMAWDPVAGDWIPELLAEARLTPHHMPHVHAPGAALGRVTRDAAGATGLTAGTPVVVAGHDHPVGAWAAGARGAGQAADSMGTAEAVLTVTSRPPHAHAAGAEGMSWGRHVDGEGWIVLAGMQGSGALVEWFCDRFLDSAGGERDASRYEEFARLVAACQGPPDALVIEPYLYGRSSPRPDPDAALTVHGLRPHHGAGHLARALLEAAAHHARWMADTQAELTGAPPLGVTLLGGGTRLRSWTALKAAVSPWTTAVCAEPEAAALGAAAWAGAALGHAPDAVGAPATPLVADPSDAELYRARYRTRFLPLVARAGPEASARLVAREPRGTRRP</sequence>
<dbReference type="Gene3D" id="3.30.420.40">
    <property type="match status" value="2"/>
</dbReference>
<reference evidence="7 8" key="1">
    <citation type="journal article" date="2023" name="Microbiol. Spectr.">
        <title>Synergy between Genome Mining, Metabolomics, and Bioinformatics Uncovers Antibacterial Chlorinated Carbazole Alkaloids and Their Biosynthetic Gene Cluster from Streptomyces tubbatahanensis sp. nov., a Novel Actinomycete Isolated from Sulu Sea, Philippines.</title>
        <authorList>
            <person name="Tenebro C.P."/>
            <person name="Trono D.J.V.L."/>
            <person name="Balida L.A.P."/>
            <person name="Bayog L.K.A."/>
            <person name="Bruna J.R."/>
            <person name="Sabido E.M."/>
            <person name="Caspe D.P.C."/>
            <person name="de Los Santos E.L.C."/>
            <person name="Saludes J.P."/>
            <person name="Dalisay D.S."/>
        </authorList>
    </citation>
    <scope>NUCLEOTIDE SEQUENCE [LARGE SCALE GENOMIC DNA]</scope>
    <source>
        <strain evidence="7 8">DSD3025</strain>
    </source>
</reference>
<proteinExistence type="inferred from homology"/>
<dbReference type="InterPro" id="IPR018485">
    <property type="entry name" value="FGGY_C"/>
</dbReference>
<keyword evidence="8" id="KW-1185">Reference proteome</keyword>
<keyword evidence="2" id="KW-0119">Carbohydrate metabolism</keyword>
<feature type="domain" description="Carbohydrate kinase FGGY C-terminal" evidence="6">
    <location>
        <begin position="260"/>
        <end position="454"/>
    </location>
</feature>
<dbReference type="InterPro" id="IPR050406">
    <property type="entry name" value="FGGY_Carb_Kinase"/>
</dbReference>
<evidence type="ECO:0000256" key="2">
    <source>
        <dbReference type="ARBA" id="ARBA00022629"/>
    </source>
</evidence>
<evidence type="ECO:0000256" key="3">
    <source>
        <dbReference type="ARBA" id="ARBA00022679"/>
    </source>
</evidence>
<keyword evidence="4 7" id="KW-0418">Kinase</keyword>
<organism evidence="7 8">
    <name type="scientific">Streptomyces tubbatahanensis</name>
    <dbReference type="NCBI Taxonomy" id="2923272"/>
    <lineage>
        <taxon>Bacteria</taxon>
        <taxon>Bacillati</taxon>
        <taxon>Actinomycetota</taxon>
        <taxon>Actinomycetes</taxon>
        <taxon>Kitasatosporales</taxon>
        <taxon>Streptomycetaceae</taxon>
        <taxon>Streptomyces</taxon>
    </lineage>
</organism>
<name>A0ABY3Y1C3_9ACTN</name>
<evidence type="ECO:0000259" key="5">
    <source>
        <dbReference type="Pfam" id="PF00370"/>
    </source>
</evidence>
<dbReference type="PANTHER" id="PTHR43095:SF5">
    <property type="entry name" value="XYLULOSE KINASE"/>
    <property type="match status" value="1"/>
</dbReference>
<evidence type="ECO:0000259" key="6">
    <source>
        <dbReference type="Pfam" id="PF02782"/>
    </source>
</evidence>
<keyword evidence="3" id="KW-0808">Transferase</keyword>
<dbReference type="CDD" id="cd07773">
    <property type="entry name" value="ASKHA_NBD_FGGY_FK"/>
    <property type="match status" value="1"/>
</dbReference>
<evidence type="ECO:0000256" key="1">
    <source>
        <dbReference type="ARBA" id="ARBA00009156"/>
    </source>
</evidence>
<dbReference type="SUPFAM" id="SSF53067">
    <property type="entry name" value="Actin-like ATPase domain"/>
    <property type="match status" value="2"/>
</dbReference>
<evidence type="ECO:0000256" key="4">
    <source>
        <dbReference type="ARBA" id="ARBA00022777"/>
    </source>
</evidence>
<dbReference type="EMBL" id="CP093846">
    <property type="protein sequence ID" value="UNT00069.1"/>
    <property type="molecule type" value="Genomic_DNA"/>
</dbReference>
<protein>
    <submittedName>
        <fullName evidence="7">FGGY family carbohydrate kinase</fullName>
    </submittedName>
</protein>
<dbReference type="RefSeq" id="WP_242756113.1">
    <property type="nucleotide sequence ID" value="NZ_CP093846.1"/>
</dbReference>
<dbReference type="InterPro" id="IPR043129">
    <property type="entry name" value="ATPase_NBD"/>
</dbReference>
<dbReference type="PIRSF" id="PIRSF000538">
    <property type="entry name" value="GlpK"/>
    <property type="match status" value="1"/>
</dbReference>
<dbReference type="PANTHER" id="PTHR43095">
    <property type="entry name" value="SUGAR KINASE"/>
    <property type="match status" value="1"/>
</dbReference>
<comment type="similarity">
    <text evidence="1">Belongs to the FGGY kinase family.</text>
</comment>
<dbReference type="InterPro" id="IPR000577">
    <property type="entry name" value="Carb_kinase_FGGY"/>
</dbReference>
<accession>A0ABY3Y1C3</accession>
<evidence type="ECO:0000313" key="8">
    <source>
        <dbReference type="Proteomes" id="UP001202244"/>
    </source>
</evidence>
<dbReference type="Pfam" id="PF00370">
    <property type="entry name" value="FGGY_N"/>
    <property type="match status" value="1"/>
</dbReference>
<feature type="domain" description="Carbohydrate kinase FGGY N-terminal" evidence="5">
    <location>
        <begin position="12"/>
        <end position="245"/>
    </location>
</feature>
<dbReference type="GO" id="GO:0016301">
    <property type="term" value="F:kinase activity"/>
    <property type="evidence" value="ECO:0007669"/>
    <property type="project" value="UniProtKB-KW"/>
</dbReference>
<keyword evidence="2" id="KW-0859">Xylose metabolism</keyword>
<dbReference type="Pfam" id="PF02782">
    <property type="entry name" value="FGGY_C"/>
    <property type="match status" value="1"/>
</dbReference>
<dbReference type="Proteomes" id="UP001202244">
    <property type="component" value="Chromosome"/>
</dbReference>
<evidence type="ECO:0000313" key="7">
    <source>
        <dbReference type="EMBL" id="UNT00069.1"/>
    </source>
</evidence>
<dbReference type="InterPro" id="IPR018484">
    <property type="entry name" value="FGGY_N"/>
</dbReference>
<gene>
    <name evidence="7" type="ORF">MMF93_29135</name>
</gene>